<dbReference type="Gene3D" id="3.40.50.300">
    <property type="entry name" value="P-loop containing nucleotide triphosphate hydrolases"/>
    <property type="match status" value="1"/>
</dbReference>
<dbReference type="CDD" id="cd00154">
    <property type="entry name" value="Rab"/>
    <property type="match status" value="1"/>
</dbReference>
<dbReference type="NCBIfam" id="TIGR00231">
    <property type="entry name" value="small_GTP"/>
    <property type="match status" value="1"/>
</dbReference>
<protein>
    <submittedName>
        <fullName evidence="3">Ras and ef-hand domain-containing protein</fullName>
    </submittedName>
</protein>
<comment type="caution">
    <text evidence="3">The sequence shown here is derived from an EMBL/GenBank/DDBJ whole genome shotgun (WGS) entry which is preliminary data.</text>
</comment>
<reference evidence="3" key="1">
    <citation type="submission" date="2022-10" db="EMBL/GenBank/DDBJ databases">
        <title>Novel sulphate-reducing endosymbionts in the free-living metamonad Anaeramoeba.</title>
        <authorList>
            <person name="Jerlstrom-Hultqvist J."/>
            <person name="Cepicka I."/>
            <person name="Gallot-Lavallee L."/>
            <person name="Salas-Leiva D."/>
            <person name="Curtis B.A."/>
            <person name="Zahonova K."/>
            <person name="Pipaliya S."/>
            <person name="Dacks J."/>
            <person name="Roger A.J."/>
        </authorList>
    </citation>
    <scope>NUCLEOTIDE SEQUENCE</scope>
    <source>
        <strain evidence="3">BMAN</strain>
    </source>
</reference>
<dbReference type="OrthoDB" id="9989112at2759"/>
<gene>
    <name evidence="3" type="ORF">M0811_03268</name>
</gene>
<dbReference type="PRINTS" id="PR00449">
    <property type="entry name" value="RASTRNSFRMNG"/>
</dbReference>
<dbReference type="EMBL" id="JAPDFW010000136">
    <property type="protein sequence ID" value="KAJ5066924.1"/>
    <property type="molecule type" value="Genomic_DNA"/>
</dbReference>
<evidence type="ECO:0000256" key="1">
    <source>
        <dbReference type="ARBA" id="ARBA00022741"/>
    </source>
</evidence>
<dbReference type="PANTHER" id="PTHR47977">
    <property type="entry name" value="RAS-RELATED PROTEIN RAB"/>
    <property type="match status" value="1"/>
</dbReference>
<dbReference type="SUPFAM" id="SSF52540">
    <property type="entry name" value="P-loop containing nucleoside triphosphate hydrolases"/>
    <property type="match status" value="1"/>
</dbReference>
<proteinExistence type="predicted"/>
<evidence type="ECO:0000256" key="2">
    <source>
        <dbReference type="ARBA" id="ARBA00023134"/>
    </source>
</evidence>
<dbReference type="InterPro" id="IPR001806">
    <property type="entry name" value="Small_GTPase"/>
</dbReference>
<dbReference type="SMART" id="SM00173">
    <property type="entry name" value="RAS"/>
    <property type="match status" value="1"/>
</dbReference>
<dbReference type="GO" id="GO:0005525">
    <property type="term" value="F:GTP binding"/>
    <property type="evidence" value="ECO:0007669"/>
    <property type="project" value="UniProtKB-KW"/>
</dbReference>
<dbReference type="SMART" id="SM00175">
    <property type="entry name" value="RAB"/>
    <property type="match status" value="1"/>
</dbReference>
<sequence length="175" mass="19932">MNPKFSQPKVMKLLLVGDSLVDFTSLDVEKTPIKLQIWDSAGQERFRSITRTYYRNADGIMVVFDLTNTSTFKQVSQWFSEISSYAPKHTNIILIANKSDLTDERTVSYEEAKKIADEHNCKYFEVSAKNGENLDEAFKTLVADALENFKKIQAEDPNYVLRPTTDVAKTKKGCC</sequence>
<dbReference type="Proteomes" id="UP001149090">
    <property type="component" value="Unassembled WGS sequence"/>
</dbReference>
<dbReference type="GO" id="GO:0003924">
    <property type="term" value="F:GTPase activity"/>
    <property type="evidence" value="ECO:0007669"/>
    <property type="project" value="InterPro"/>
</dbReference>
<keyword evidence="2" id="KW-0342">GTP-binding</keyword>
<dbReference type="AlphaFoldDB" id="A0A9Q0R4H6"/>
<dbReference type="SMART" id="SM00174">
    <property type="entry name" value="RHO"/>
    <property type="match status" value="1"/>
</dbReference>
<dbReference type="PROSITE" id="PS51419">
    <property type="entry name" value="RAB"/>
    <property type="match status" value="1"/>
</dbReference>
<dbReference type="Pfam" id="PF00071">
    <property type="entry name" value="Ras"/>
    <property type="match status" value="1"/>
</dbReference>
<evidence type="ECO:0000313" key="3">
    <source>
        <dbReference type="EMBL" id="KAJ5066924.1"/>
    </source>
</evidence>
<accession>A0A9Q0R4H6</accession>
<keyword evidence="1" id="KW-0547">Nucleotide-binding</keyword>
<dbReference type="PROSITE" id="PS51421">
    <property type="entry name" value="RAS"/>
    <property type="match status" value="1"/>
</dbReference>
<organism evidence="3 4">
    <name type="scientific">Anaeramoeba ignava</name>
    <name type="common">Anaerobic marine amoeba</name>
    <dbReference type="NCBI Taxonomy" id="1746090"/>
    <lineage>
        <taxon>Eukaryota</taxon>
        <taxon>Metamonada</taxon>
        <taxon>Anaeramoebidae</taxon>
        <taxon>Anaeramoeba</taxon>
    </lineage>
</organism>
<dbReference type="InterPro" id="IPR050227">
    <property type="entry name" value="Rab"/>
</dbReference>
<dbReference type="PROSITE" id="PS51420">
    <property type="entry name" value="RHO"/>
    <property type="match status" value="1"/>
</dbReference>
<dbReference type="InterPro" id="IPR027417">
    <property type="entry name" value="P-loop_NTPase"/>
</dbReference>
<dbReference type="FunFam" id="3.40.50.300:FF:001447">
    <property type="entry name" value="Ras-related protein Rab-1B"/>
    <property type="match status" value="1"/>
</dbReference>
<dbReference type="InterPro" id="IPR005225">
    <property type="entry name" value="Small_GTP-bd"/>
</dbReference>
<keyword evidence="4" id="KW-1185">Reference proteome</keyword>
<evidence type="ECO:0000313" key="4">
    <source>
        <dbReference type="Proteomes" id="UP001149090"/>
    </source>
</evidence>
<name>A0A9Q0R4H6_ANAIG</name>